<sequence>MVSDVPNNKASVSPPDVGGSEDELASEENRVLEGEHKAVYRRDASGHYRMIPSEGWKVEEVVTTAAVAEFQRLAREARAAIQAGRASPLAFYMYERRLDPGSLAQAMGIMSWRVRRHLRPGPFSRLSPRLLRRYAEVLDMDTEQLKQEP</sequence>
<evidence type="ECO:0000313" key="2">
    <source>
        <dbReference type="EMBL" id="MCP1727738.1"/>
    </source>
</evidence>
<comment type="caution">
    <text evidence="2">The sequence shown here is derived from an EMBL/GenBank/DDBJ whole genome shotgun (WGS) entry which is preliminary data.</text>
</comment>
<dbReference type="RefSeq" id="WP_253448442.1">
    <property type="nucleotide sequence ID" value="NZ_JALJYF010000002.1"/>
</dbReference>
<name>A0ABT1G8T6_9GAMM</name>
<feature type="region of interest" description="Disordered" evidence="1">
    <location>
        <begin position="1"/>
        <end position="31"/>
    </location>
</feature>
<accession>A0ABT1G8T6</accession>
<keyword evidence="3" id="KW-1185">Reference proteome</keyword>
<feature type="compositionally biased region" description="Polar residues" evidence="1">
    <location>
        <begin position="1"/>
        <end position="11"/>
    </location>
</feature>
<dbReference type="EMBL" id="JALJYF010000002">
    <property type="protein sequence ID" value="MCP1727738.1"/>
    <property type="molecule type" value="Genomic_DNA"/>
</dbReference>
<organism evidence="2 3">
    <name type="scientific">Natronospira proteinivora</name>
    <dbReference type="NCBI Taxonomy" id="1807133"/>
    <lineage>
        <taxon>Bacteria</taxon>
        <taxon>Pseudomonadati</taxon>
        <taxon>Pseudomonadota</taxon>
        <taxon>Gammaproteobacteria</taxon>
        <taxon>Natronospirales</taxon>
        <taxon>Natronospiraceae</taxon>
        <taxon>Natronospira</taxon>
    </lineage>
</organism>
<gene>
    <name evidence="2" type="ORF">J2T60_001738</name>
</gene>
<proteinExistence type="predicted"/>
<dbReference type="Proteomes" id="UP001523550">
    <property type="component" value="Unassembled WGS sequence"/>
</dbReference>
<evidence type="ECO:0000313" key="3">
    <source>
        <dbReference type="Proteomes" id="UP001523550"/>
    </source>
</evidence>
<reference evidence="2 3" key="1">
    <citation type="submission" date="2022-03" db="EMBL/GenBank/DDBJ databases">
        <title>Genomic Encyclopedia of Type Strains, Phase III (KMG-III): the genomes of soil and plant-associated and newly described type strains.</title>
        <authorList>
            <person name="Whitman W."/>
        </authorList>
    </citation>
    <scope>NUCLEOTIDE SEQUENCE [LARGE SCALE GENOMIC DNA]</scope>
    <source>
        <strain evidence="2 3">BSker1</strain>
    </source>
</reference>
<protein>
    <submittedName>
        <fullName evidence="2">Uncharacterized protein</fullName>
    </submittedName>
</protein>
<evidence type="ECO:0000256" key="1">
    <source>
        <dbReference type="SAM" id="MobiDB-lite"/>
    </source>
</evidence>